<evidence type="ECO:0000313" key="1">
    <source>
        <dbReference type="EMBL" id="MBB6482461.1"/>
    </source>
</evidence>
<dbReference type="InterPro" id="IPR036249">
    <property type="entry name" value="Thioredoxin-like_sf"/>
</dbReference>
<dbReference type="SUPFAM" id="SSF52833">
    <property type="entry name" value="Thioredoxin-like"/>
    <property type="match status" value="1"/>
</dbReference>
<comment type="caution">
    <text evidence="1">The sequence shown here is derived from an EMBL/GenBank/DDBJ whole genome shotgun (WGS) entry which is preliminary data.</text>
</comment>
<accession>A0A841RGE5</accession>
<protein>
    <submittedName>
        <fullName evidence="1">NADH:ubiquinone oxidoreductase subunit E</fullName>
    </submittedName>
</protein>
<proteinExistence type="predicted"/>
<sequence>MEKIIVEICTGTACFVMGSGKLLALADSLPSELRDKVEIQPVLCCELCRDWANSKPPVVRVAGKLIAGADEEQILHAIGEKLRGESVC</sequence>
<dbReference type="AlphaFoldDB" id="A0A841RGE5"/>
<evidence type="ECO:0000313" key="2">
    <source>
        <dbReference type="Proteomes" id="UP000587760"/>
    </source>
</evidence>
<dbReference type="Gene3D" id="3.40.30.10">
    <property type="entry name" value="Glutaredoxin"/>
    <property type="match status" value="1"/>
</dbReference>
<dbReference type="Proteomes" id="UP000587760">
    <property type="component" value="Unassembled WGS sequence"/>
</dbReference>
<keyword evidence="2" id="KW-1185">Reference proteome</keyword>
<gene>
    <name evidence="1" type="ORF">HNR50_004160</name>
</gene>
<name>A0A841RGE5_9SPIO</name>
<keyword evidence="1" id="KW-0830">Ubiquinone</keyword>
<organism evidence="1 2">
    <name type="scientific">Spirochaeta isovalerica</name>
    <dbReference type="NCBI Taxonomy" id="150"/>
    <lineage>
        <taxon>Bacteria</taxon>
        <taxon>Pseudomonadati</taxon>
        <taxon>Spirochaetota</taxon>
        <taxon>Spirochaetia</taxon>
        <taxon>Spirochaetales</taxon>
        <taxon>Spirochaetaceae</taxon>
        <taxon>Spirochaeta</taxon>
    </lineage>
</organism>
<dbReference type="EMBL" id="JACHGJ010000012">
    <property type="protein sequence ID" value="MBB6482461.1"/>
    <property type="molecule type" value="Genomic_DNA"/>
</dbReference>
<reference evidence="1 2" key="1">
    <citation type="submission" date="2020-08" db="EMBL/GenBank/DDBJ databases">
        <title>Genomic Encyclopedia of Type Strains, Phase IV (KMG-IV): sequencing the most valuable type-strain genomes for metagenomic binning, comparative biology and taxonomic classification.</title>
        <authorList>
            <person name="Goeker M."/>
        </authorList>
    </citation>
    <scope>NUCLEOTIDE SEQUENCE [LARGE SCALE GENOMIC DNA]</scope>
    <source>
        <strain evidence="1 2">DSM 2461</strain>
    </source>
</reference>
<dbReference type="RefSeq" id="WP_184748699.1">
    <property type="nucleotide sequence ID" value="NZ_JACHGJ010000012.1"/>
</dbReference>